<dbReference type="Pfam" id="PF03466">
    <property type="entry name" value="LysR_substrate"/>
    <property type="match status" value="1"/>
</dbReference>
<dbReference type="InterPro" id="IPR036388">
    <property type="entry name" value="WH-like_DNA-bd_sf"/>
</dbReference>
<dbReference type="PROSITE" id="PS50931">
    <property type="entry name" value="HTH_LYSR"/>
    <property type="match status" value="1"/>
</dbReference>
<keyword evidence="4" id="KW-0804">Transcription</keyword>
<dbReference type="PRINTS" id="PR00039">
    <property type="entry name" value="HTHLYSR"/>
</dbReference>
<dbReference type="FunFam" id="1.10.10.10:FF:000001">
    <property type="entry name" value="LysR family transcriptional regulator"/>
    <property type="match status" value="1"/>
</dbReference>
<evidence type="ECO:0000313" key="6">
    <source>
        <dbReference type="EMBL" id="TQV76292.1"/>
    </source>
</evidence>
<reference evidence="6 7" key="1">
    <citation type="submission" date="2019-06" db="EMBL/GenBank/DDBJ databases">
        <title>Whole genome sequence for Rhodospirillaceae sp. R148.</title>
        <authorList>
            <person name="Wang G."/>
        </authorList>
    </citation>
    <scope>NUCLEOTIDE SEQUENCE [LARGE SCALE GENOMIC DNA]</scope>
    <source>
        <strain evidence="6 7">R148</strain>
    </source>
</reference>
<dbReference type="InterPro" id="IPR036390">
    <property type="entry name" value="WH_DNA-bd_sf"/>
</dbReference>
<proteinExistence type="inferred from homology"/>
<comment type="similarity">
    <text evidence="1">Belongs to the LysR transcriptional regulatory family.</text>
</comment>
<keyword evidence="3" id="KW-0238">DNA-binding</keyword>
<dbReference type="InterPro" id="IPR000847">
    <property type="entry name" value="LysR_HTH_N"/>
</dbReference>
<dbReference type="SUPFAM" id="SSF46785">
    <property type="entry name" value="Winged helix' DNA-binding domain"/>
    <property type="match status" value="1"/>
</dbReference>
<evidence type="ECO:0000256" key="1">
    <source>
        <dbReference type="ARBA" id="ARBA00009437"/>
    </source>
</evidence>
<accession>A0A545TGD6</accession>
<name>A0A545TGD6_9PROT</name>
<dbReference type="GO" id="GO:0003700">
    <property type="term" value="F:DNA-binding transcription factor activity"/>
    <property type="evidence" value="ECO:0007669"/>
    <property type="project" value="InterPro"/>
</dbReference>
<keyword evidence="2" id="KW-0805">Transcription regulation</keyword>
<dbReference type="CDD" id="cd05466">
    <property type="entry name" value="PBP2_LTTR_substrate"/>
    <property type="match status" value="1"/>
</dbReference>
<keyword evidence="7" id="KW-1185">Reference proteome</keyword>
<dbReference type="PANTHER" id="PTHR30126:SF77">
    <property type="entry name" value="TRANSCRIPTIONAL REGULATORY PROTEIN"/>
    <property type="match status" value="1"/>
</dbReference>
<dbReference type="RefSeq" id="WP_142898555.1">
    <property type="nucleotide sequence ID" value="NZ_ML660059.1"/>
</dbReference>
<protein>
    <submittedName>
        <fullName evidence="6">LysR family transcriptional regulator</fullName>
    </submittedName>
</protein>
<dbReference type="AlphaFoldDB" id="A0A545TGD6"/>
<organism evidence="6 7">
    <name type="scientific">Denitrobaculum tricleocarpae</name>
    <dbReference type="NCBI Taxonomy" id="2591009"/>
    <lineage>
        <taxon>Bacteria</taxon>
        <taxon>Pseudomonadati</taxon>
        <taxon>Pseudomonadota</taxon>
        <taxon>Alphaproteobacteria</taxon>
        <taxon>Rhodospirillales</taxon>
        <taxon>Rhodospirillaceae</taxon>
        <taxon>Denitrobaculum</taxon>
    </lineage>
</organism>
<gene>
    <name evidence="6" type="ORF">FKG95_21930</name>
</gene>
<comment type="caution">
    <text evidence="6">The sequence shown here is derived from an EMBL/GenBank/DDBJ whole genome shotgun (WGS) entry which is preliminary data.</text>
</comment>
<dbReference type="Gene3D" id="3.40.190.290">
    <property type="match status" value="1"/>
</dbReference>
<evidence type="ECO:0000256" key="3">
    <source>
        <dbReference type="ARBA" id="ARBA00023125"/>
    </source>
</evidence>
<dbReference type="Proteomes" id="UP000315252">
    <property type="component" value="Unassembled WGS sequence"/>
</dbReference>
<evidence type="ECO:0000313" key="7">
    <source>
        <dbReference type="Proteomes" id="UP000315252"/>
    </source>
</evidence>
<dbReference type="GO" id="GO:0000976">
    <property type="term" value="F:transcription cis-regulatory region binding"/>
    <property type="evidence" value="ECO:0007669"/>
    <property type="project" value="TreeGrafter"/>
</dbReference>
<sequence>MTLDQLKTFLWVSRLGGVRRASQEMNISQPAVSARIAALEESLGTTLFERAQRGVTLTKQGVLLRDYAEKIADLIERIKADVVPAESVNSLLRIGVAETIVQLWLPVFLSELYAKFPQINVEVSVDVTVNLRQQLLERSLDFAILMGPVSEFTVDNIDLPPVELSWFRATQREEPDLQTTPVVSYNRNSRPYRELRRQLTDRYGDNTQIFPSSSIFAGLEMVASGIGVGVFPRQLGREMVKQGRIVEFDPGWKLTPLHFTASYIGDPRNALCARAADLAVEVAQGYIE</sequence>
<dbReference type="PANTHER" id="PTHR30126">
    <property type="entry name" value="HTH-TYPE TRANSCRIPTIONAL REGULATOR"/>
    <property type="match status" value="1"/>
</dbReference>
<dbReference type="InterPro" id="IPR005119">
    <property type="entry name" value="LysR_subst-bd"/>
</dbReference>
<dbReference type="OrthoDB" id="9791253at2"/>
<feature type="domain" description="HTH lysR-type" evidence="5">
    <location>
        <begin position="1"/>
        <end position="58"/>
    </location>
</feature>
<dbReference type="Pfam" id="PF00126">
    <property type="entry name" value="HTH_1"/>
    <property type="match status" value="1"/>
</dbReference>
<evidence type="ECO:0000259" key="5">
    <source>
        <dbReference type="PROSITE" id="PS50931"/>
    </source>
</evidence>
<evidence type="ECO:0000256" key="2">
    <source>
        <dbReference type="ARBA" id="ARBA00023015"/>
    </source>
</evidence>
<dbReference type="EMBL" id="VHSH01000008">
    <property type="protein sequence ID" value="TQV76292.1"/>
    <property type="molecule type" value="Genomic_DNA"/>
</dbReference>
<dbReference type="Gene3D" id="1.10.10.10">
    <property type="entry name" value="Winged helix-like DNA-binding domain superfamily/Winged helix DNA-binding domain"/>
    <property type="match status" value="1"/>
</dbReference>
<evidence type="ECO:0000256" key="4">
    <source>
        <dbReference type="ARBA" id="ARBA00023163"/>
    </source>
</evidence>
<dbReference type="SUPFAM" id="SSF53850">
    <property type="entry name" value="Periplasmic binding protein-like II"/>
    <property type="match status" value="1"/>
</dbReference>